<feature type="compositionally biased region" description="Polar residues" evidence="1">
    <location>
        <begin position="14"/>
        <end position="46"/>
    </location>
</feature>
<proteinExistence type="predicted"/>
<feature type="region of interest" description="Disordered" evidence="1">
    <location>
        <begin position="1"/>
        <end position="65"/>
    </location>
</feature>
<protein>
    <submittedName>
        <fullName evidence="2">Uncharacterized protein</fullName>
    </submittedName>
</protein>
<accession>A0A951QD98</accession>
<dbReference type="AlphaFoldDB" id="A0A951QD98"/>
<evidence type="ECO:0000256" key="1">
    <source>
        <dbReference type="SAM" id="MobiDB-lite"/>
    </source>
</evidence>
<sequence>MTTASLVVTIAPPVSTTPQAERSPSNPRPLSSKLGISTFNHGTSSLEPVLPRTEGRSLHFPQKSP</sequence>
<comment type="caution">
    <text evidence="2">The sequence shown here is derived from an EMBL/GenBank/DDBJ whole genome shotgun (WGS) entry which is preliminary data.</text>
</comment>
<evidence type="ECO:0000313" key="2">
    <source>
        <dbReference type="EMBL" id="MBW4660656.1"/>
    </source>
</evidence>
<dbReference type="Proteomes" id="UP000757435">
    <property type="component" value="Unassembled WGS sequence"/>
</dbReference>
<reference evidence="2" key="1">
    <citation type="submission" date="2021-05" db="EMBL/GenBank/DDBJ databases">
        <authorList>
            <person name="Pietrasiak N."/>
            <person name="Ward R."/>
            <person name="Stajich J.E."/>
            <person name="Kurbessoian T."/>
        </authorList>
    </citation>
    <scope>NUCLEOTIDE SEQUENCE</scope>
    <source>
        <strain evidence="2">UHER 2000/2452</strain>
    </source>
</reference>
<evidence type="ECO:0000313" key="3">
    <source>
        <dbReference type="Proteomes" id="UP000757435"/>
    </source>
</evidence>
<gene>
    <name evidence="2" type="ORF">KME15_18440</name>
</gene>
<organism evidence="2 3">
    <name type="scientific">Drouetiella hepatica Uher 2000/2452</name>
    <dbReference type="NCBI Taxonomy" id="904376"/>
    <lineage>
        <taxon>Bacteria</taxon>
        <taxon>Bacillati</taxon>
        <taxon>Cyanobacteriota</taxon>
        <taxon>Cyanophyceae</taxon>
        <taxon>Oculatellales</taxon>
        <taxon>Oculatellaceae</taxon>
        <taxon>Drouetiella</taxon>
    </lineage>
</organism>
<dbReference type="EMBL" id="JAHHHD010000023">
    <property type="protein sequence ID" value="MBW4660656.1"/>
    <property type="molecule type" value="Genomic_DNA"/>
</dbReference>
<name>A0A951QD98_9CYAN</name>
<reference evidence="2" key="2">
    <citation type="journal article" date="2022" name="Microbiol. Resour. Announc.">
        <title>Metagenome Sequencing to Explore Phylogenomics of Terrestrial Cyanobacteria.</title>
        <authorList>
            <person name="Ward R.D."/>
            <person name="Stajich J.E."/>
            <person name="Johansen J.R."/>
            <person name="Huntemann M."/>
            <person name="Clum A."/>
            <person name="Foster B."/>
            <person name="Foster B."/>
            <person name="Roux S."/>
            <person name="Palaniappan K."/>
            <person name="Varghese N."/>
            <person name="Mukherjee S."/>
            <person name="Reddy T.B.K."/>
            <person name="Daum C."/>
            <person name="Copeland A."/>
            <person name="Chen I.A."/>
            <person name="Ivanova N.N."/>
            <person name="Kyrpides N.C."/>
            <person name="Shapiro N."/>
            <person name="Eloe-Fadrosh E.A."/>
            <person name="Pietrasiak N."/>
        </authorList>
    </citation>
    <scope>NUCLEOTIDE SEQUENCE</scope>
    <source>
        <strain evidence="2">UHER 2000/2452</strain>
    </source>
</reference>